<reference evidence="2 3" key="1">
    <citation type="journal article" date="2019" name="Nat. Plants">
        <title>Genome sequencing of Musa balbisiana reveals subgenome evolution and function divergence in polyploid bananas.</title>
        <authorList>
            <person name="Yao X."/>
        </authorList>
    </citation>
    <scope>NUCLEOTIDE SEQUENCE [LARGE SCALE GENOMIC DNA]</scope>
    <source>
        <strain evidence="3">cv. DH-PKW</strain>
        <tissue evidence="2">Leaves</tissue>
    </source>
</reference>
<gene>
    <name evidence="2" type="ORF">C4D60_Mb05t17500</name>
</gene>
<organism evidence="2 3">
    <name type="scientific">Musa balbisiana</name>
    <name type="common">Banana</name>
    <dbReference type="NCBI Taxonomy" id="52838"/>
    <lineage>
        <taxon>Eukaryota</taxon>
        <taxon>Viridiplantae</taxon>
        <taxon>Streptophyta</taxon>
        <taxon>Embryophyta</taxon>
        <taxon>Tracheophyta</taxon>
        <taxon>Spermatophyta</taxon>
        <taxon>Magnoliopsida</taxon>
        <taxon>Liliopsida</taxon>
        <taxon>Zingiberales</taxon>
        <taxon>Musaceae</taxon>
        <taxon>Musa</taxon>
    </lineage>
</organism>
<proteinExistence type="predicted"/>
<accession>A0A4S8JWU9</accession>
<evidence type="ECO:0000256" key="1">
    <source>
        <dbReference type="SAM" id="Phobius"/>
    </source>
</evidence>
<comment type="caution">
    <text evidence="2">The sequence shown here is derived from an EMBL/GenBank/DDBJ whole genome shotgun (WGS) entry which is preliminary data.</text>
</comment>
<evidence type="ECO:0000313" key="3">
    <source>
        <dbReference type="Proteomes" id="UP000317650"/>
    </source>
</evidence>
<dbReference type="EMBL" id="PYDT01000003">
    <property type="protein sequence ID" value="THU66751.1"/>
    <property type="molecule type" value="Genomic_DNA"/>
</dbReference>
<keyword evidence="1" id="KW-0472">Membrane</keyword>
<dbReference type="Proteomes" id="UP000317650">
    <property type="component" value="Chromosome 5"/>
</dbReference>
<name>A0A4S8JWU9_MUSBA</name>
<evidence type="ECO:0000313" key="2">
    <source>
        <dbReference type="EMBL" id="THU66751.1"/>
    </source>
</evidence>
<sequence>MARPSFGCRSASLIASVGIAILAYLRSSIHIGLVESLTCNSMILLSRVFNVVTMVQAFGVFLSLKASELECYQEVEVGEPIEGGDMGREQQVKEADVSKLRYVSFDNLGWVAEVECHITFRIRIQ</sequence>
<dbReference type="AlphaFoldDB" id="A0A4S8JWU9"/>
<keyword evidence="1" id="KW-0812">Transmembrane</keyword>
<keyword evidence="1" id="KW-1133">Transmembrane helix</keyword>
<keyword evidence="3" id="KW-1185">Reference proteome</keyword>
<protein>
    <submittedName>
        <fullName evidence="2">Uncharacterized protein</fullName>
    </submittedName>
</protein>
<feature type="transmembrane region" description="Helical" evidence="1">
    <location>
        <begin position="43"/>
        <end position="64"/>
    </location>
</feature>